<evidence type="ECO:0008006" key="3">
    <source>
        <dbReference type="Google" id="ProtNLM"/>
    </source>
</evidence>
<dbReference type="eggNOG" id="ENOG5033H3P">
    <property type="taxonomic scope" value="Bacteria"/>
</dbReference>
<dbReference type="STRING" id="1301098.PKB_0774"/>
<proteinExistence type="predicted"/>
<accession>A0A024HCB6</accession>
<dbReference type="EMBL" id="HG322950">
    <property type="protein sequence ID" value="CDF82142.1"/>
    <property type="molecule type" value="Genomic_DNA"/>
</dbReference>
<dbReference type="RefSeq" id="WP_043249175.1">
    <property type="nucleotide sequence ID" value="NZ_HG322950.1"/>
</dbReference>
<keyword evidence="2" id="KW-1185">Reference proteome</keyword>
<name>A0A024HCB6_PSEKB</name>
<dbReference type="KEGG" id="pkc:PKB_0774"/>
<dbReference type="AlphaFoldDB" id="A0A024HCB6"/>
<organism evidence="1 2">
    <name type="scientific">Pseudomonas knackmussii (strain DSM 6978 / CCUG 54928 / LMG 23759 / B13)</name>
    <dbReference type="NCBI Taxonomy" id="1301098"/>
    <lineage>
        <taxon>Bacteria</taxon>
        <taxon>Pseudomonadati</taxon>
        <taxon>Pseudomonadota</taxon>
        <taxon>Gammaproteobacteria</taxon>
        <taxon>Pseudomonadales</taxon>
        <taxon>Pseudomonadaceae</taxon>
        <taxon>Pseudomonas</taxon>
    </lineage>
</organism>
<dbReference type="HOGENOM" id="CLU_158629_1_0_6"/>
<evidence type="ECO:0000313" key="1">
    <source>
        <dbReference type="EMBL" id="CDF82142.1"/>
    </source>
</evidence>
<dbReference type="PATRIC" id="fig|1301098.3.peg.778"/>
<protein>
    <recommendedName>
        <fullName evidence="3">DUF2190 domain-containing protein</fullName>
    </recommendedName>
</protein>
<reference evidence="1 2" key="2">
    <citation type="submission" date="2014-05" db="EMBL/GenBank/DDBJ databases">
        <title>Genome sequence of the 3-chlorobenzoate degrading bacterium Pseudomonas knackmussii B13 shows multiple evidence for horizontal gene transfer.</title>
        <authorList>
            <person name="Miyazaki R."/>
            <person name="Bertelli C."/>
            <person name="Falquet L."/>
            <person name="Robinson-Rechavi M."/>
            <person name="Gharib W."/>
            <person name="Roy S."/>
            <person name="Van der Meer J.R."/>
        </authorList>
    </citation>
    <scope>NUCLEOTIDE SEQUENCE [LARGE SCALE GENOMIC DNA]</scope>
    <source>
        <strain evidence="1 2">B13</strain>
    </source>
</reference>
<sequence>MNIPGLTTAKRAVGAVAPRRICVHGASDGLAAQAADGTALLIGISTDIPANDGQSFDVYRSGLAPVEYGGNVTRGNPLTADSLGRAIAATIPPAATTYIIGFAEESGVLGDIGSALIAPAVLPVSA</sequence>
<evidence type="ECO:0000313" key="2">
    <source>
        <dbReference type="Proteomes" id="UP000025241"/>
    </source>
</evidence>
<reference evidence="1 2" key="1">
    <citation type="submission" date="2013-03" db="EMBL/GenBank/DDBJ databases">
        <authorList>
            <person name="Linke B."/>
        </authorList>
    </citation>
    <scope>NUCLEOTIDE SEQUENCE [LARGE SCALE GENOMIC DNA]</scope>
    <source>
        <strain evidence="1 2">B13</strain>
    </source>
</reference>
<dbReference type="OrthoDB" id="6637138at2"/>
<dbReference type="Proteomes" id="UP000025241">
    <property type="component" value="Chromosome I"/>
</dbReference>
<gene>
    <name evidence="1" type="ORF">PKB_0774</name>
</gene>